<gene>
    <name evidence="6" type="ORF">KXQ929_LOCUS32942</name>
</gene>
<evidence type="ECO:0000256" key="2">
    <source>
        <dbReference type="ARBA" id="ARBA00022692"/>
    </source>
</evidence>
<keyword evidence="2 5" id="KW-0812">Transmembrane</keyword>
<evidence type="ECO:0000256" key="1">
    <source>
        <dbReference type="ARBA" id="ARBA00004141"/>
    </source>
</evidence>
<evidence type="ECO:0000256" key="3">
    <source>
        <dbReference type="ARBA" id="ARBA00022989"/>
    </source>
</evidence>
<evidence type="ECO:0008006" key="8">
    <source>
        <dbReference type="Google" id="ProtNLM"/>
    </source>
</evidence>
<dbReference type="PANTHER" id="PTHR19282:SF417">
    <property type="entry name" value="TETRASPANIN TSPA-RELATED"/>
    <property type="match status" value="1"/>
</dbReference>
<dbReference type="SUPFAM" id="SSF48652">
    <property type="entry name" value="Tetraspanin"/>
    <property type="match status" value="1"/>
</dbReference>
<feature type="transmembrane region" description="Helical" evidence="5">
    <location>
        <begin position="215"/>
        <end position="240"/>
    </location>
</feature>
<dbReference type="AlphaFoldDB" id="A0A819T1W9"/>
<evidence type="ECO:0000313" key="6">
    <source>
        <dbReference type="EMBL" id="CAF4074278.1"/>
    </source>
</evidence>
<feature type="non-terminal residue" evidence="6">
    <location>
        <position position="1"/>
    </location>
</feature>
<evidence type="ECO:0000256" key="5">
    <source>
        <dbReference type="SAM" id="Phobius"/>
    </source>
</evidence>
<dbReference type="InterPro" id="IPR018499">
    <property type="entry name" value="Tetraspanin/Peripherin"/>
</dbReference>
<dbReference type="Gene3D" id="1.10.1450.10">
    <property type="entry name" value="Tetraspanin"/>
    <property type="match status" value="1"/>
</dbReference>
<evidence type="ECO:0000313" key="7">
    <source>
        <dbReference type="Proteomes" id="UP000663868"/>
    </source>
</evidence>
<keyword evidence="3 5" id="KW-1133">Transmembrane helix</keyword>
<comment type="caution">
    <text evidence="6">The sequence shown here is derived from an EMBL/GenBank/DDBJ whole genome shotgun (WGS) entry which is preliminary data.</text>
</comment>
<proteinExistence type="predicted"/>
<dbReference type="Proteomes" id="UP000663868">
    <property type="component" value="Unassembled WGS sequence"/>
</dbReference>
<dbReference type="InterPro" id="IPR008952">
    <property type="entry name" value="Tetraspanin_EC2_sf"/>
</dbReference>
<keyword evidence="4 5" id="KW-0472">Membrane</keyword>
<comment type="subcellular location">
    <subcellularLocation>
        <location evidence="1">Membrane</location>
        <topology evidence="1">Multi-pass membrane protein</topology>
    </subcellularLocation>
</comment>
<accession>A0A819T1W9</accession>
<feature type="transmembrane region" description="Helical" evidence="5">
    <location>
        <begin position="351"/>
        <end position="371"/>
    </location>
</feature>
<sequence>MEIPTNSTINNDTNDEYFIPLEPNHALALTMNFPQFPEVNHSKTLEIQADFDYNCSDCVADLFGPIMAPYAALQQQTDDYRRRLEHIAYQRYIAMKSHLLNSFEKDFKQKWKRTFKHPFKYDIKAFLTRIATIGRYIAMISSGWIFIIGFSLLCFSIYLILVSDQRQPMLTFIRTFSKFYRTFFFQGIIGYLIFYSMLLIIAALCSSLGAFTCSFLLTLVGIMNILIAFALAIVLPIILYMNRQSLIDKLEKYMQISIKDFDGITENPVTLFWNELQEKYSCCGLNNSITDYRNSYFRNLTGRDVPQSCCRANILCSISPTKTNSYIDISCIPQVKHFIDSTMQITTIGDILLLILLFIVLISIGLFFIHIKSAKQTLNEHNEFVIKSMLTTLEQYEKELGGVKSPPSDETNFHDKQRIQGILPITPTVVRVKSPRIINYL</sequence>
<reference evidence="6" key="1">
    <citation type="submission" date="2021-02" db="EMBL/GenBank/DDBJ databases">
        <authorList>
            <person name="Nowell W R."/>
        </authorList>
    </citation>
    <scope>NUCLEOTIDE SEQUENCE</scope>
</reference>
<dbReference type="PANTHER" id="PTHR19282">
    <property type="entry name" value="TETRASPANIN"/>
    <property type="match status" value="1"/>
</dbReference>
<organism evidence="6 7">
    <name type="scientific">Adineta steineri</name>
    <dbReference type="NCBI Taxonomy" id="433720"/>
    <lineage>
        <taxon>Eukaryota</taxon>
        <taxon>Metazoa</taxon>
        <taxon>Spiralia</taxon>
        <taxon>Gnathifera</taxon>
        <taxon>Rotifera</taxon>
        <taxon>Eurotatoria</taxon>
        <taxon>Bdelloidea</taxon>
        <taxon>Adinetida</taxon>
        <taxon>Adinetidae</taxon>
        <taxon>Adineta</taxon>
    </lineage>
</organism>
<feature type="transmembrane region" description="Helical" evidence="5">
    <location>
        <begin position="183"/>
        <end position="209"/>
    </location>
</feature>
<evidence type="ECO:0000256" key="4">
    <source>
        <dbReference type="ARBA" id="ARBA00023136"/>
    </source>
</evidence>
<dbReference type="EMBL" id="CAJOBB010004106">
    <property type="protein sequence ID" value="CAF4074278.1"/>
    <property type="molecule type" value="Genomic_DNA"/>
</dbReference>
<dbReference type="GO" id="GO:0016020">
    <property type="term" value="C:membrane"/>
    <property type="evidence" value="ECO:0007669"/>
    <property type="project" value="UniProtKB-SubCell"/>
</dbReference>
<dbReference type="Pfam" id="PF00335">
    <property type="entry name" value="Tetraspanin"/>
    <property type="match status" value="1"/>
</dbReference>
<protein>
    <recommendedName>
        <fullName evidence="8">Tetraspanin</fullName>
    </recommendedName>
</protein>
<feature type="transmembrane region" description="Helical" evidence="5">
    <location>
        <begin position="136"/>
        <end position="162"/>
    </location>
</feature>
<name>A0A819T1W9_9BILA</name>